<feature type="region of interest" description="Disordered" evidence="1">
    <location>
        <begin position="78"/>
        <end position="97"/>
    </location>
</feature>
<comment type="caution">
    <text evidence="2">The sequence shown here is derived from an EMBL/GenBank/DDBJ whole genome shotgun (WGS) entry which is preliminary data.</text>
</comment>
<feature type="region of interest" description="Disordered" evidence="1">
    <location>
        <begin position="131"/>
        <end position="185"/>
    </location>
</feature>
<organism evidence="2 3">
    <name type="scientific">Saguinus oedipus</name>
    <name type="common">Cotton-top tamarin</name>
    <name type="synonym">Oedipomidas oedipus</name>
    <dbReference type="NCBI Taxonomy" id="9490"/>
    <lineage>
        <taxon>Eukaryota</taxon>
        <taxon>Metazoa</taxon>
        <taxon>Chordata</taxon>
        <taxon>Craniata</taxon>
        <taxon>Vertebrata</taxon>
        <taxon>Euteleostomi</taxon>
        <taxon>Mammalia</taxon>
        <taxon>Eutheria</taxon>
        <taxon>Euarchontoglires</taxon>
        <taxon>Primates</taxon>
        <taxon>Haplorrhini</taxon>
        <taxon>Platyrrhini</taxon>
        <taxon>Cebidae</taxon>
        <taxon>Callitrichinae</taxon>
        <taxon>Saguinus</taxon>
    </lineage>
</organism>
<gene>
    <name evidence="2" type="ORF">P7K49_029526</name>
</gene>
<sequence length="321" mass="33308">MPGQTPRESGLEAAGQRRLPAAAGWDPRPAFARARPASARMAVPHLVRTWTAVLPLGMGQWAPLSSSAPSFYPAPTAPLPSPQGLSTPPPHRPGSAPLSLVYLTAQLLSPGFSSHGSAPLSPWSPRPQLCSPLPSLPNSGSAPLSPGLVPDSALSSEPRWLSPSPSLRGAGGWRYSPLRSGPETPDLAGRRMVTAAPLPAECSQARLPPSRTPAVSFDHIRRRTPRLAGIGRGARGTDAPRPCGRWAPAPGCGAPGQSPLFARALPSCPPGPWSTVVIGSVASGVGSWARVSDEAGAQWQGSAHAGTSAYSQERWVPEEGR</sequence>
<evidence type="ECO:0000256" key="1">
    <source>
        <dbReference type="SAM" id="MobiDB-lite"/>
    </source>
</evidence>
<evidence type="ECO:0000313" key="3">
    <source>
        <dbReference type="Proteomes" id="UP001266305"/>
    </source>
</evidence>
<keyword evidence="3" id="KW-1185">Reference proteome</keyword>
<dbReference type="EMBL" id="JASSZA010000015">
    <property type="protein sequence ID" value="KAK2092997.1"/>
    <property type="molecule type" value="Genomic_DNA"/>
</dbReference>
<dbReference type="Proteomes" id="UP001266305">
    <property type="component" value="Unassembled WGS sequence"/>
</dbReference>
<name>A0ABQ9U7F7_SAGOE</name>
<evidence type="ECO:0000313" key="2">
    <source>
        <dbReference type="EMBL" id="KAK2092997.1"/>
    </source>
</evidence>
<feature type="compositionally biased region" description="Pro residues" evidence="1">
    <location>
        <begin position="78"/>
        <end position="92"/>
    </location>
</feature>
<reference evidence="2 3" key="1">
    <citation type="submission" date="2023-05" db="EMBL/GenBank/DDBJ databases">
        <title>B98-5 Cell Line De Novo Hybrid Assembly: An Optical Mapping Approach.</title>
        <authorList>
            <person name="Kananen K."/>
            <person name="Auerbach J.A."/>
            <person name="Kautto E."/>
            <person name="Blachly J.S."/>
        </authorList>
    </citation>
    <scope>NUCLEOTIDE SEQUENCE [LARGE SCALE GENOMIC DNA]</scope>
    <source>
        <strain evidence="2">B95-8</strain>
        <tissue evidence="2">Cell line</tissue>
    </source>
</reference>
<feature type="region of interest" description="Disordered" evidence="1">
    <location>
        <begin position="1"/>
        <end position="29"/>
    </location>
</feature>
<protein>
    <submittedName>
        <fullName evidence="2">Uncharacterized protein</fullName>
    </submittedName>
</protein>
<proteinExistence type="predicted"/>
<accession>A0ABQ9U7F7</accession>
<feature type="region of interest" description="Disordered" evidence="1">
    <location>
        <begin position="299"/>
        <end position="321"/>
    </location>
</feature>